<sequence>MTEISTAPTTVPTAPAASAASAASTLAADAESVGAAVAAAGRGLIDRETVAEVVTLCAVAGEHLLVIGAPGTAKSEAVRRIAGRLGGRYFEYLLGRFTEPNELFGPVDLRGLREGRVEFETAGMLPEAEIAFLDEVFLGSTAVLNTLLGLLNERVFRRGRTVLDSPLRVCVGAANHLPDDPALAAFADRFLARVFVEPVADARLEELLEAGRRPAALSAAPAVPGGMLAALDRLAAAARACDLDEVTPLVGTALRRLRSAGVPVGDRRAVRSQKLVAAAAVLDGRTTASARDLWVLPLIAPTADTQALARDTLADLVEKAANRSLVHAAEELSRSTAARAERLARTGTALLAAHRNLPEGRDSRLRLEAALREIDAGFEPADLPAALAGIRAELVAAVAPS</sequence>
<dbReference type="InterPro" id="IPR050513">
    <property type="entry name" value="RavA_ATPases"/>
</dbReference>
<dbReference type="InterPro" id="IPR045427">
    <property type="entry name" value="MoxR"/>
</dbReference>
<name>A0ABS4L0X8_STRAV</name>
<protein>
    <submittedName>
        <fullName evidence="2">MoxR-like ATPase</fullName>
        <ecNumber evidence="2">3.6.3.-</ecNumber>
    </submittedName>
</protein>
<dbReference type="Proteomes" id="UP001519310">
    <property type="component" value="Unassembled WGS sequence"/>
</dbReference>
<dbReference type="GO" id="GO:0016787">
    <property type="term" value="F:hydrolase activity"/>
    <property type="evidence" value="ECO:0007669"/>
    <property type="project" value="UniProtKB-KW"/>
</dbReference>
<keyword evidence="2" id="KW-0378">Hydrolase</keyword>
<proteinExistence type="predicted"/>
<dbReference type="SUPFAM" id="SSF52540">
    <property type="entry name" value="P-loop containing nucleoside triphosphate hydrolases"/>
    <property type="match status" value="1"/>
</dbReference>
<gene>
    <name evidence="2" type="ORF">J2Z77_001724</name>
</gene>
<dbReference type="InterPro" id="IPR003593">
    <property type="entry name" value="AAA+_ATPase"/>
</dbReference>
<dbReference type="CDD" id="cd00009">
    <property type="entry name" value="AAA"/>
    <property type="match status" value="1"/>
</dbReference>
<dbReference type="SMART" id="SM00382">
    <property type="entry name" value="AAA"/>
    <property type="match status" value="1"/>
</dbReference>
<keyword evidence="3" id="KW-1185">Reference proteome</keyword>
<evidence type="ECO:0000313" key="2">
    <source>
        <dbReference type="EMBL" id="MBP2035937.1"/>
    </source>
</evidence>
<dbReference type="PANTHER" id="PTHR32204:SF0">
    <property type="entry name" value="ATPASE RAVA"/>
    <property type="match status" value="1"/>
</dbReference>
<feature type="domain" description="AAA+ ATPase" evidence="1">
    <location>
        <begin position="60"/>
        <end position="200"/>
    </location>
</feature>
<dbReference type="EC" id="3.6.3.-" evidence="2"/>
<dbReference type="Pfam" id="PF20030">
    <property type="entry name" value="bpMoxR"/>
    <property type="match status" value="1"/>
</dbReference>
<organism evidence="2 3">
    <name type="scientific">Streptomyces avidinii</name>
    <dbReference type="NCBI Taxonomy" id="1895"/>
    <lineage>
        <taxon>Bacteria</taxon>
        <taxon>Bacillati</taxon>
        <taxon>Actinomycetota</taxon>
        <taxon>Actinomycetes</taxon>
        <taxon>Kitasatosporales</taxon>
        <taxon>Streptomycetaceae</taxon>
        <taxon>Streptomyces</taxon>
    </lineage>
</organism>
<evidence type="ECO:0000313" key="3">
    <source>
        <dbReference type="Proteomes" id="UP001519310"/>
    </source>
</evidence>
<dbReference type="RefSeq" id="WP_229920294.1">
    <property type="nucleotide sequence ID" value="NZ_BMVL01000004.1"/>
</dbReference>
<accession>A0ABS4L0X8</accession>
<dbReference type="PANTHER" id="PTHR32204">
    <property type="entry name" value="ATPASE RAVA"/>
    <property type="match status" value="1"/>
</dbReference>
<reference evidence="2 3" key="1">
    <citation type="submission" date="2021-03" db="EMBL/GenBank/DDBJ databases">
        <title>Genomic Encyclopedia of Type Strains, Phase IV (KMG-IV): sequencing the most valuable type-strain genomes for metagenomic binning, comparative biology and taxonomic classification.</title>
        <authorList>
            <person name="Goeker M."/>
        </authorList>
    </citation>
    <scope>NUCLEOTIDE SEQUENCE [LARGE SCALE GENOMIC DNA]</scope>
    <source>
        <strain evidence="2 3">DSM 40526</strain>
    </source>
</reference>
<comment type="caution">
    <text evidence="2">The sequence shown here is derived from an EMBL/GenBank/DDBJ whole genome shotgun (WGS) entry which is preliminary data.</text>
</comment>
<dbReference type="EMBL" id="JAGGLQ010000002">
    <property type="protein sequence ID" value="MBP2035937.1"/>
    <property type="molecule type" value="Genomic_DNA"/>
</dbReference>
<dbReference type="Gene3D" id="3.40.50.300">
    <property type="entry name" value="P-loop containing nucleotide triphosphate hydrolases"/>
    <property type="match status" value="1"/>
</dbReference>
<evidence type="ECO:0000259" key="1">
    <source>
        <dbReference type="SMART" id="SM00382"/>
    </source>
</evidence>
<dbReference type="InterPro" id="IPR027417">
    <property type="entry name" value="P-loop_NTPase"/>
</dbReference>